<evidence type="ECO:0000313" key="3">
    <source>
        <dbReference type="Proteomes" id="UP000467700"/>
    </source>
</evidence>
<evidence type="ECO:0000313" key="2">
    <source>
        <dbReference type="EMBL" id="CAA7261561.1"/>
    </source>
</evidence>
<name>A0A8S0VXY0_CYCAE</name>
<proteinExistence type="predicted"/>
<feature type="compositionally biased region" description="Polar residues" evidence="1">
    <location>
        <begin position="1"/>
        <end position="11"/>
    </location>
</feature>
<reference evidence="2 3" key="1">
    <citation type="submission" date="2020-01" db="EMBL/GenBank/DDBJ databases">
        <authorList>
            <person name="Gupta K D."/>
        </authorList>
    </citation>
    <scope>NUCLEOTIDE SEQUENCE [LARGE SCALE GENOMIC DNA]</scope>
</reference>
<dbReference type="AlphaFoldDB" id="A0A8S0VXY0"/>
<gene>
    <name evidence="2" type="ORF">AAE3_LOCUS3626</name>
</gene>
<dbReference type="Proteomes" id="UP000467700">
    <property type="component" value="Unassembled WGS sequence"/>
</dbReference>
<keyword evidence="3" id="KW-1185">Reference proteome</keyword>
<dbReference type="OrthoDB" id="420564at2759"/>
<dbReference type="PANTHER" id="PTHR35179:SF2">
    <property type="entry name" value="START DOMAIN-CONTAINING PROTEIN"/>
    <property type="match status" value="1"/>
</dbReference>
<protein>
    <submittedName>
        <fullName evidence="2">Uncharacterized protein</fullName>
    </submittedName>
</protein>
<dbReference type="EMBL" id="CACVBS010000033">
    <property type="protein sequence ID" value="CAA7261561.1"/>
    <property type="molecule type" value="Genomic_DNA"/>
</dbReference>
<feature type="region of interest" description="Disordered" evidence="1">
    <location>
        <begin position="1"/>
        <end position="32"/>
    </location>
</feature>
<evidence type="ECO:0000256" key="1">
    <source>
        <dbReference type="SAM" id="MobiDB-lite"/>
    </source>
</evidence>
<accession>A0A8S0VXY0</accession>
<organism evidence="2 3">
    <name type="scientific">Cyclocybe aegerita</name>
    <name type="common">Black poplar mushroom</name>
    <name type="synonym">Agrocybe aegerita</name>
    <dbReference type="NCBI Taxonomy" id="1973307"/>
    <lineage>
        <taxon>Eukaryota</taxon>
        <taxon>Fungi</taxon>
        <taxon>Dikarya</taxon>
        <taxon>Basidiomycota</taxon>
        <taxon>Agaricomycotina</taxon>
        <taxon>Agaricomycetes</taxon>
        <taxon>Agaricomycetidae</taxon>
        <taxon>Agaricales</taxon>
        <taxon>Agaricineae</taxon>
        <taxon>Bolbitiaceae</taxon>
        <taxon>Cyclocybe</taxon>
    </lineage>
</organism>
<feature type="compositionally biased region" description="Basic and acidic residues" evidence="1">
    <location>
        <begin position="23"/>
        <end position="32"/>
    </location>
</feature>
<comment type="caution">
    <text evidence="2">The sequence shown here is derived from an EMBL/GenBank/DDBJ whole genome shotgun (WGS) entry which is preliminary data.</text>
</comment>
<dbReference type="PANTHER" id="PTHR35179">
    <property type="entry name" value="PROTEIN CBG02620"/>
    <property type="match status" value="1"/>
</dbReference>
<sequence>MPPFSGSSQRPSFRPKPTWWQKKPKEEKLPGDRNIMEGIAVPIIDIPEDNPKAQSVEITNCTYIGSYNWLERETPTILVPGSPPQWLDKPMPYHVPVDKGVICCDRNGLNMPNTILLPLVVAVNKTAECKNSPPFDWTSVDFVLDRNALRKLMRWSNGTAHDFRFDLQLAGKKTVLVNRFPLKVLEEASGFSSRYNFEKQSMQSLPDCSEHYRIVTLEMNGWQMVVRSEVDAFVPNEGNALAPGVRSSDLDTQLRAMSLSSSNQEPNILKVQQGGRDIPASTLVELTTRSALSSTERNVLNWRDRYSQLLFSETASHFLALHERGNYQRLEKRSITAPEFKNAEEDAQKDIQKLVKVLELIRNLVIEEGKEGRLSVVCMDKVLSIHKRQGRESCLPDSMMALFESA</sequence>